<protein>
    <submittedName>
        <fullName evidence="1">Uncharacterized protein</fullName>
    </submittedName>
</protein>
<dbReference type="AlphaFoldDB" id="A0A9J5ZTA0"/>
<organism evidence="1 2">
    <name type="scientific">Solanum commersonii</name>
    <name type="common">Commerson's wild potato</name>
    <name type="synonym">Commerson's nightshade</name>
    <dbReference type="NCBI Taxonomy" id="4109"/>
    <lineage>
        <taxon>Eukaryota</taxon>
        <taxon>Viridiplantae</taxon>
        <taxon>Streptophyta</taxon>
        <taxon>Embryophyta</taxon>
        <taxon>Tracheophyta</taxon>
        <taxon>Spermatophyta</taxon>
        <taxon>Magnoliopsida</taxon>
        <taxon>eudicotyledons</taxon>
        <taxon>Gunneridae</taxon>
        <taxon>Pentapetalae</taxon>
        <taxon>asterids</taxon>
        <taxon>lamiids</taxon>
        <taxon>Solanales</taxon>
        <taxon>Solanaceae</taxon>
        <taxon>Solanoideae</taxon>
        <taxon>Solaneae</taxon>
        <taxon>Solanum</taxon>
    </lineage>
</organism>
<dbReference type="InterPro" id="IPR011989">
    <property type="entry name" value="ARM-like"/>
</dbReference>
<name>A0A9J5ZTA0_SOLCO</name>
<evidence type="ECO:0000313" key="1">
    <source>
        <dbReference type="EMBL" id="KAG5615525.1"/>
    </source>
</evidence>
<dbReference type="OrthoDB" id="904351at2759"/>
<dbReference type="EMBL" id="JACXVP010000003">
    <property type="protein sequence ID" value="KAG5615525.1"/>
    <property type="molecule type" value="Genomic_DNA"/>
</dbReference>
<accession>A0A9J5ZTA0</accession>
<comment type="caution">
    <text evidence="1">The sequence shown here is derived from an EMBL/GenBank/DDBJ whole genome shotgun (WGS) entry which is preliminary data.</text>
</comment>
<gene>
    <name evidence="1" type="ORF">H5410_015349</name>
</gene>
<sequence length="282" mass="31563">MERSIFNADILTFNETLNTITNSTRANMLRDESSTAHSSVHCLEGDDVPICGSLTGVAALEVDAMCITLIGMAVRKDEFQDEETRLASLITCMFYMLLSEILYCISSETDRSRTWEIQVATYGLDVCAKYGGSAYKSLVGGIRLCKRHPNVVLPENVMAYDNDVSVLGKICNFHRESIDSTQIFGLLLDEVRSIVDEIMQAGEIFGIVIKTFKADFLSVFDELSSYLTPILVTKELQDIHVGSLIVRMNSHEKEEEKKSFMDLGLAYYYQKPLTIDAVCDLL</sequence>
<evidence type="ECO:0000313" key="2">
    <source>
        <dbReference type="Proteomes" id="UP000824120"/>
    </source>
</evidence>
<keyword evidence="2" id="KW-1185">Reference proteome</keyword>
<dbReference type="Gene3D" id="1.25.10.10">
    <property type="entry name" value="Leucine-rich Repeat Variant"/>
    <property type="match status" value="1"/>
</dbReference>
<dbReference type="Proteomes" id="UP000824120">
    <property type="component" value="Chromosome 3"/>
</dbReference>
<reference evidence="1 2" key="1">
    <citation type="submission" date="2020-09" db="EMBL/GenBank/DDBJ databases">
        <title>De no assembly of potato wild relative species, Solanum commersonii.</title>
        <authorList>
            <person name="Cho K."/>
        </authorList>
    </citation>
    <scope>NUCLEOTIDE SEQUENCE [LARGE SCALE GENOMIC DNA]</scope>
    <source>
        <strain evidence="1">LZ3.2</strain>
        <tissue evidence="1">Leaf</tissue>
    </source>
</reference>
<proteinExistence type="predicted"/>